<gene>
    <name evidence="9" type="ORF">EV139_0608</name>
</gene>
<evidence type="ECO:0000256" key="4">
    <source>
        <dbReference type="ARBA" id="ARBA00022801"/>
    </source>
</evidence>
<dbReference type="Pfam" id="PF02586">
    <property type="entry name" value="SRAP"/>
    <property type="match status" value="1"/>
</dbReference>
<name>A0A4Q7U7H7_9MICO</name>
<dbReference type="EC" id="3.4.-.-" evidence="8"/>
<keyword evidence="10" id="KW-1185">Reference proteome</keyword>
<keyword evidence="7" id="KW-0456">Lyase</keyword>
<evidence type="ECO:0000313" key="10">
    <source>
        <dbReference type="Proteomes" id="UP000291832"/>
    </source>
</evidence>
<dbReference type="EMBL" id="SHKI01000002">
    <property type="protein sequence ID" value="RZT68877.1"/>
    <property type="molecule type" value="Genomic_DNA"/>
</dbReference>
<evidence type="ECO:0000313" key="9">
    <source>
        <dbReference type="EMBL" id="RZT68877.1"/>
    </source>
</evidence>
<dbReference type="PANTHER" id="PTHR13604:SF0">
    <property type="entry name" value="ABASIC SITE PROCESSING PROTEIN HMCES"/>
    <property type="match status" value="1"/>
</dbReference>
<sequence length="212" mass="22774">MCASYGLGGGPHDLELTFDLPAMHEPESRAVLAEWAREQHSTARITGRNARNLNPLIHAGFGAPRVDLAWWWLHVGGAPAKFSAFNARADTLTRKWRDPLQRRAIIPANWYVEKGHTFALPGDELFGVAAIVTPVAQPGGETLLSYAMVTRDALAEAATVHGRMPLILARESHDAWLDPQRPGDDALVATVLAASDPLAATATVIAAPPAIV</sequence>
<dbReference type="OrthoDB" id="9782620at2"/>
<dbReference type="GO" id="GO:0006508">
    <property type="term" value="P:proteolysis"/>
    <property type="evidence" value="ECO:0007669"/>
    <property type="project" value="UniProtKB-KW"/>
</dbReference>
<evidence type="ECO:0000256" key="1">
    <source>
        <dbReference type="ARBA" id="ARBA00008136"/>
    </source>
</evidence>
<evidence type="ECO:0000256" key="8">
    <source>
        <dbReference type="RuleBase" id="RU364100"/>
    </source>
</evidence>
<dbReference type="Gene3D" id="3.90.1680.10">
    <property type="entry name" value="SOS response associated peptidase-like"/>
    <property type="match status" value="1"/>
</dbReference>
<dbReference type="Proteomes" id="UP000291832">
    <property type="component" value="Unassembled WGS sequence"/>
</dbReference>
<dbReference type="RefSeq" id="WP_130452810.1">
    <property type="nucleotide sequence ID" value="NZ_QYAG01000005.1"/>
</dbReference>
<organism evidence="9 10">
    <name type="scientific">Leucobacter luti</name>
    <dbReference type="NCBI Taxonomy" id="340320"/>
    <lineage>
        <taxon>Bacteria</taxon>
        <taxon>Bacillati</taxon>
        <taxon>Actinomycetota</taxon>
        <taxon>Actinomycetes</taxon>
        <taxon>Micrococcales</taxon>
        <taxon>Microbacteriaceae</taxon>
        <taxon>Leucobacter</taxon>
    </lineage>
</organism>
<keyword evidence="4 8" id="KW-0378">Hydrolase</keyword>
<reference evidence="9 10" key="1">
    <citation type="journal article" date="2015" name="Stand. Genomic Sci.">
        <title>Genomic Encyclopedia of Bacterial and Archaeal Type Strains, Phase III: the genomes of soil and plant-associated and newly described type strains.</title>
        <authorList>
            <person name="Whitman W.B."/>
            <person name="Woyke T."/>
            <person name="Klenk H.P."/>
            <person name="Zhou Y."/>
            <person name="Lilburn T.G."/>
            <person name="Beck B.J."/>
            <person name="De Vos P."/>
            <person name="Vandamme P."/>
            <person name="Eisen J.A."/>
            <person name="Garrity G."/>
            <person name="Hugenholtz P."/>
            <person name="Kyrpides N.C."/>
        </authorList>
    </citation>
    <scope>NUCLEOTIDE SEQUENCE [LARGE SCALE GENOMIC DNA]</scope>
    <source>
        <strain evidence="9 10">RF6</strain>
    </source>
</reference>
<evidence type="ECO:0000256" key="5">
    <source>
        <dbReference type="ARBA" id="ARBA00023124"/>
    </source>
</evidence>
<keyword evidence="3" id="KW-0227">DNA damage</keyword>
<keyword evidence="5" id="KW-0190">Covalent protein-DNA linkage</keyword>
<dbReference type="SUPFAM" id="SSF143081">
    <property type="entry name" value="BB1717-like"/>
    <property type="match status" value="1"/>
</dbReference>
<evidence type="ECO:0000256" key="6">
    <source>
        <dbReference type="ARBA" id="ARBA00023125"/>
    </source>
</evidence>
<dbReference type="PANTHER" id="PTHR13604">
    <property type="entry name" value="DC12-RELATED"/>
    <property type="match status" value="1"/>
</dbReference>
<dbReference type="GO" id="GO:0016829">
    <property type="term" value="F:lyase activity"/>
    <property type="evidence" value="ECO:0007669"/>
    <property type="project" value="UniProtKB-KW"/>
</dbReference>
<proteinExistence type="inferred from homology"/>
<dbReference type="GO" id="GO:0003697">
    <property type="term" value="F:single-stranded DNA binding"/>
    <property type="evidence" value="ECO:0007669"/>
    <property type="project" value="InterPro"/>
</dbReference>
<evidence type="ECO:0000256" key="2">
    <source>
        <dbReference type="ARBA" id="ARBA00022670"/>
    </source>
</evidence>
<dbReference type="InterPro" id="IPR036590">
    <property type="entry name" value="SRAP-like"/>
</dbReference>
<dbReference type="GO" id="GO:0008233">
    <property type="term" value="F:peptidase activity"/>
    <property type="evidence" value="ECO:0007669"/>
    <property type="project" value="UniProtKB-KW"/>
</dbReference>
<evidence type="ECO:0000256" key="3">
    <source>
        <dbReference type="ARBA" id="ARBA00022763"/>
    </source>
</evidence>
<keyword evidence="2 8" id="KW-0645">Protease</keyword>
<comment type="similarity">
    <text evidence="1 8">Belongs to the SOS response-associated peptidase family.</text>
</comment>
<keyword evidence="6" id="KW-0238">DNA-binding</keyword>
<comment type="caution">
    <text evidence="9">The sequence shown here is derived from an EMBL/GenBank/DDBJ whole genome shotgun (WGS) entry which is preliminary data.</text>
</comment>
<accession>A0A4Q7U7H7</accession>
<dbReference type="InterPro" id="IPR003738">
    <property type="entry name" value="SRAP"/>
</dbReference>
<dbReference type="AlphaFoldDB" id="A0A4Q7U7H7"/>
<dbReference type="GO" id="GO:0106300">
    <property type="term" value="P:protein-DNA covalent cross-linking repair"/>
    <property type="evidence" value="ECO:0007669"/>
    <property type="project" value="InterPro"/>
</dbReference>
<protein>
    <recommendedName>
        <fullName evidence="8">Abasic site processing protein</fullName>
        <ecNumber evidence="8">3.4.-.-</ecNumber>
    </recommendedName>
</protein>
<evidence type="ECO:0000256" key="7">
    <source>
        <dbReference type="ARBA" id="ARBA00023239"/>
    </source>
</evidence>